<evidence type="ECO:0000259" key="1">
    <source>
        <dbReference type="Pfam" id="PF13476"/>
    </source>
</evidence>
<dbReference type="GO" id="GO:0005524">
    <property type="term" value="F:ATP binding"/>
    <property type="evidence" value="ECO:0007669"/>
    <property type="project" value="UniProtKB-KW"/>
</dbReference>
<organism evidence="2 3">
    <name type="scientific">Thalassobellus suaedae</name>
    <dbReference type="NCBI Taxonomy" id="3074124"/>
    <lineage>
        <taxon>Bacteria</taxon>
        <taxon>Pseudomonadati</taxon>
        <taxon>Bacteroidota</taxon>
        <taxon>Flavobacteriia</taxon>
        <taxon>Flavobacteriales</taxon>
        <taxon>Flavobacteriaceae</taxon>
        <taxon>Thalassobellus</taxon>
    </lineage>
</organism>
<gene>
    <name evidence="2" type="ORF">RHP51_10670</name>
</gene>
<keyword evidence="2" id="KW-0067">ATP-binding</keyword>
<accession>A0ABY9XPC5</accession>
<protein>
    <submittedName>
        <fullName evidence="2">ATP-binding protein</fullName>
    </submittedName>
</protein>
<evidence type="ECO:0000313" key="3">
    <source>
        <dbReference type="Proteomes" id="UP001302806"/>
    </source>
</evidence>
<dbReference type="InterPro" id="IPR027417">
    <property type="entry name" value="P-loop_NTPase"/>
</dbReference>
<dbReference type="EMBL" id="CP134537">
    <property type="protein sequence ID" value="WNH07672.1"/>
    <property type="molecule type" value="Genomic_DNA"/>
</dbReference>
<dbReference type="SUPFAM" id="SSF52540">
    <property type="entry name" value="P-loop containing nucleoside triphosphate hydrolases"/>
    <property type="match status" value="1"/>
</dbReference>
<dbReference type="Proteomes" id="UP001302806">
    <property type="component" value="Chromosome"/>
</dbReference>
<dbReference type="RefSeq" id="WP_415864560.1">
    <property type="nucleotide sequence ID" value="NZ_CP134537.1"/>
</dbReference>
<dbReference type="InterPro" id="IPR038729">
    <property type="entry name" value="Rad50/SbcC_AAA"/>
</dbReference>
<keyword evidence="2" id="KW-0547">Nucleotide-binding</keyword>
<proteinExistence type="predicted"/>
<feature type="domain" description="Rad50/SbcC-type AAA" evidence="1">
    <location>
        <begin position="6"/>
        <end position="175"/>
    </location>
</feature>
<dbReference type="Pfam" id="PF13476">
    <property type="entry name" value="AAA_23"/>
    <property type="match status" value="1"/>
</dbReference>
<dbReference type="Gene3D" id="3.40.50.300">
    <property type="entry name" value="P-loop containing nucleotide triphosphate hydrolases"/>
    <property type="match status" value="1"/>
</dbReference>
<sequence>MSKIKKIEISDFRIYEGKQNFNFEGDNSISNLVALYAPNGYGKTSFFDAIEWGFSDKIERFEIKLINKSIKDEKKNTILLTNLTSYSKGLKGKVNIITDKDNSFLEKTVKKHKKPGTNFYNDYLKGKFTTGSITEDLTEIPKTNILSQDQIDAFLRFKTPEQKFEDLKEFYQKVKLQQTD</sequence>
<reference evidence="2 3" key="1">
    <citation type="submission" date="2023-09" db="EMBL/GenBank/DDBJ databases">
        <title>Thalassobella suaedae gen. nov., sp. nov., a marine bacterium of the family Flavobacteriaceae isolated from a halophyte Suaeda japonica.</title>
        <authorList>
            <person name="Lee S.Y."/>
            <person name="Hwang C.Y."/>
        </authorList>
    </citation>
    <scope>NUCLEOTIDE SEQUENCE [LARGE SCALE GENOMIC DNA]</scope>
    <source>
        <strain evidence="2 3">HL-DH14</strain>
    </source>
</reference>
<name>A0ABY9XPC5_9FLAO</name>
<evidence type="ECO:0000313" key="2">
    <source>
        <dbReference type="EMBL" id="WNH07672.1"/>
    </source>
</evidence>